<dbReference type="AlphaFoldDB" id="B3TC10"/>
<keyword evidence="1" id="KW-0472">Membrane</keyword>
<dbReference type="EMBL" id="EU016666">
    <property type="protein sequence ID" value="ABZ10119.1"/>
    <property type="molecule type" value="Genomic_DNA"/>
</dbReference>
<feature type="transmembrane region" description="Helical" evidence="1">
    <location>
        <begin position="110"/>
        <end position="136"/>
    </location>
</feature>
<proteinExistence type="predicted"/>
<evidence type="ECO:0000313" key="2">
    <source>
        <dbReference type="EMBL" id="ABZ10119.1"/>
    </source>
</evidence>
<accession>B3TC10</accession>
<gene>
    <name evidence="2" type="ORF">ALOHA_HF4000APKG10F17ctg1g19</name>
</gene>
<evidence type="ECO:0000256" key="1">
    <source>
        <dbReference type="SAM" id="Phobius"/>
    </source>
</evidence>
<name>B3TC10_9ZZZZ</name>
<reference evidence="2" key="1">
    <citation type="journal article" date="2008" name="ISME J.">
        <title>Genomic patterns of recombination, clonal divergence and environment in marine microbial populations.</title>
        <authorList>
            <person name="Konstantinidis K.T."/>
            <person name="Delong E.F."/>
        </authorList>
    </citation>
    <scope>NUCLEOTIDE SEQUENCE</scope>
</reference>
<keyword evidence="1" id="KW-1133">Transmembrane helix</keyword>
<protein>
    <submittedName>
        <fullName evidence="2">Uncharacterized protein</fullName>
    </submittedName>
</protein>
<keyword evidence="1" id="KW-0812">Transmembrane</keyword>
<organism evidence="2">
    <name type="scientific">uncultured marine microorganism HF4000_APKG10F17</name>
    <dbReference type="NCBI Taxonomy" id="455558"/>
    <lineage>
        <taxon>unclassified sequences</taxon>
        <taxon>environmental samples</taxon>
    </lineage>
</organism>
<sequence>MARVIKVGGTSKEPEREYLCPRGCGNLTNQRKLTNLRKHYRCKKCGGTNLSIDEINAQINNRGIKKNKLEKFLNSGKQGGMNCPTCSRKMQIIELSYDKDLLPSTLDKGMMGLGGFGSMGFETMIVTLPILAIYSISKLASKATKKAKQKPKNLKSVVIDSCGSCNSFWFDKNELKELTEVGASKADIEQMYSKESGHVEVVKHGLEVTPGVSTVSVAEKGTRPSAGVKTKKE</sequence>